<dbReference type="GO" id="GO:0005737">
    <property type="term" value="C:cytoplasm"/>
    <property type="evidence" value="ECO:0007669"/>
    <property type="project" value="UniProtKB-SubCell"/>
</dbReference>
<keyword evidence="12" id="KW-0966">Cell projection</keyword>
<evidence type="ECO:0000256" key="6">
    <source>
        <dbReference type="ARBA" id="ARBA00022703"/>
    </source>
</evidence>
<evidence type="ECO:0000256" key="12">
    <source>
        <dbReference type="ARBA" id="ARBA00023273"/>
    </source>
</evidence>
<keyword evidence="6" id="KW-0053">Apoptosis</keyword>
<comment type="similarity">
    <text evidence="15">Belongs to the THEM4/THEM5 thioesterase family.</text>
</comment>
<keyword evidence="10" id="KW-0443">Lipid metabolism</keyword>
<dbReference type="InterPro" id="IPR029069">
    <property type="entry name" value="HotDog_dom_sf"/>
</dbReference>
<comment type="catalytic activity">
    <reaction evidence="19">
        <text>octanoyl-CoA + H2O = octanoate + CoA + H(+)</text>
        <dbReference type="Rhea" id="RHEA:30143"/>
        <dbReference type="ChEBI" id="CHEBI:15377"/>
        <dbReference type="ChEBI" id="CHEBI:15378"/>
        <dbReference type="ChEBI" id="CHEBI:25646"/>
        <dbReference type="ChEBI" id="CHEBI:57287"/>
        <dbReference type="ChEBI" id="CHEBI:57386"/>
    </reaction>
    <physiologicalReaction direction="left-to-right" evidence="19">
        <dbReference type="Rhea" id="RHEA:30144"/>
    </physiologicalReaction>
</comment>
<evidence type="ECO:0000256" key="19">
    <source>
        <dbReference type="ARBA" id="ARBA00047588"/>
    </source>
</evidence>
<evidence type="ECO:0000256" key="11">
    <source>
        <dbReference type="ARBA" id="ARBA00023136"/>
    </source>
</evidence>
<evidence type="ECO:0000256" key="2">
    <source>
        <dbReference type="ARBA" id="ARBA00004496"/>
    </source>
</evidence>
<dbReference type="InterPro" id="IPR006683">
    <property type="entry name" value="Thioestr_dom"/>
</dbReference>
<keyword evidence="8" id="KW-0276">Fatty acid metabolism</keyword>
<evidence type="ECO:0000256" key="17">
    <source>
        <dbReference type="ARBA" id="ARBA00040123"/>
    </source>
</evidence>
<evidence type="ECO:0000256" key="15">
    <source>
        <dbReference type="ARBA" id="ARBA00038456"/>
    </source>
</evidence>
<comment type="catalytic activity">
    <reaction evidence="20">
        <text>hexadecanoyl-CoA + H2O = hexadecanoate + CoA + H(+)</text>
        <dbReference type="Rhea" id="RHEA:16645"/>
        <dbReference type="ChEBI" id="CHEBI:7896"/>
        <dbReference type="ChEBI" id="CHEBI:15377"/>
        <dbReference type="ChEBI" id="CHEBI:15378"/>
        <dbReference type="ChEBI" id="CHEBI:57287"/>
        <dbReference type="ChEBI" id="CHEBI:57379"/>
        <dbReference type="EC" id="3.1.2.2"/>
    </reaction>
    <physiologicalReaction direction="left-to-right" evidence="20">
        <dbReference type="Rhea" id="RHEA:16646"/>
    </physiologicalReaction>
</comment>
<evidence type="ECO:0000256" key="22">
    <source>
        <dbReference type="ARBA" id="ARBA00048074"/>
    </source>
</evidence>
<dbReference type="EC" id="3.1.2.2" evidence="16"/>
<evidence type="ECO:0000256" key="9">
    <source>
        <dbReference type="ARBA" id="ARBA00022946"/>
    </source>
</evidence>
<dbReference type="GO" id="GO:0006631">
    <property type="term" value="P:fatty acid metabolic process"/>
    <property type="evidence" value="ECO:0007669"/>
    <property type="project" value="UniProtKB-KW"/>
</dbReference>
<evidence type="ECO:0000256" key="10">
    <source>
        <dbReference type="ARBA" id="ARBA00023098"/>
    </source>
</evidence>
<reference evidence="25" key="2">
    <citation type="submission" date="2020-09" db="EMBL/GenBank/DDBJ databases">
        <authorList>
            <person name="Sun Q."/>
            <person name="Ohkuma M."/>
        </authorList>
    </citation>
    <scope>NUCLEOTIDE SEQUENCE</scope>
    <source>
        <strain evidence="25">JCM 19831</strain>
    </source>
</reference>
<dbReference type="RefSeq" id="WP_190256307.1">
    <property type="nucleotide sequence ID" value="NZ_BMPI01000070.1"/>
</dbReference>
<dbReference type="PANTHER" id="PTHR12418:SF19">
    <property type="entry name" value="ACYL-COENZYME A THIOESTERASE THEM4"/>
    <property type="match status" value="1"/>
</dbReference>
<reference evidence="25" key="1">
    <citation type="journal article" date="2014" name="Int. J. Syst. Evol. Microbiol.">
        <title>Complete genome sequence of Corynebacterium casei LMG S-19264T (=DSM 44701T), isolated from a smear-ripened cheese.</title>
        <authorList>
            <consortium name="US DOE Joint Genome Institute (JGI-PGF)"/>
            <person name="Walter F."/>
            <person name="Albersmeier A."/>
            <person name="Kalinowski J."/>
            <person name="Ruckert C."/>
        </authorList>
    </citation>
    <scope>NUCLEOTIDE SEQUENCE</scope>
    <source>
        <strain evidence="25">JCM 19831</strain>
    </source>
</reference>
<sequence>MTPSPEPAHDRVPLAPFWRQWSDRAVARAPAGWTGLIDELRDLQDAAAASAPPAETVARATALLADARRLLAAHTVADDEQLYGKLLRLPGRGQTLSPPLRLLSWTATEIVGEVTFGRFHSGSNDAVHGGAVALLFDEALGRLSDLDDRPPSRTVSLRVEFRSLTPVGRPLTVRARLLGQDGRKRRLAGVLRDGERLCAEADGLFLALRPGQR</sequence>
<evidence type="ECO:0000256" key="1">
    <source>
        <dbReference type="ARBA" id="ARBA00004170"/>
    </source>
</evidence>
<proteinExistence type="inferred from homology"/>
<evidence type="ECO:0000256" key="14">
    <source>
        <dbReference type="ARBA" id="ARBA00037002"/>
    </source>
</evidence>
<keyword evidence="7" id="KW-0378">Hydrolase</keyword>
<evidence type="ECO:0000256" key="23">
    <source>
        <dbReference type="ARBA" id="ARBA00048180"/>
    </source>
</evidence>
<evidence type="ECO:0000259" key="24">
    <source>
        <dbReference type="Pfam" id="PF03061"/>
    </source>
</evidence>
<evidence type="ECO:0000256" key="4">
    <source>
        <dbReference type="ARBA" id="ARBA00022475"/>
    </source>
</evidence>
<dbReference type="AlphaFoldDB" id="A0A917UDS3"/>
<keyword evidence="4" id="KW-1003">Cell membrane</keyword>
<name>A0A917UDS3_9ACTN</name>
<dbReference type="CDD" id="cd03443">
    <property type="entry name" value="PaaI_thioesterase"/>
    <property type="match status" value="1"/>
</dbReference>
<feature type="domain" description="Thioesterase" evidence="24">
    <location>
        <begin position="126"/>
        <end position="179"/>
    </location>
</feature>
<evidence type="ECO:0000256" key="5">
    <source>
        <dbReference type="ARBA" id="ARBA00022490"/>
    </source>
</evidence>
<dbReference type="PANTHER" id="PTHR12418">
    <property type="entry name" value="ACYL-COENZYME A THIOESTERASE THEM4"/>
    <property type="match status" value="1"/>
</dbReference>
<keyword evidence="9" id="KW-0809">Transit peptide</keyword>
<evidence type="ECO:0000256" key="21">
    <source>
        <dbReference type="ARBA" id="ARBA00047969"/>
    </source>
</evidence>
<dbReference type="GO" id="GO:0016787">
    <property type="term" value="F:hydrolase activity"/>
    <property type="evidence" value="ECO:0007669"/>
    <property type="project" value="UniProtKB-KW"/>
</dbReference>
<comment type="catalytic activity">
    <reaction evidence="14">
        <text>(9Z)-octadecenoyl-CoA + H2O = (9Z)-octadecenoate + CoA + H(+)</text>
        <dbReference type="Rhea" id="RHEA:40139"/>
        <dbReference type="ChEBI" id="CHEBI:15377"/>
        <dbReference type="ChEBI" id="CHEBI:15378"/>
        <dbReference type="ChEBI" id="CHEBI:30823"/>
        <dbReference type="ChEBI" id="CHEBI:57287"/>
        <dbReference type="ChEBI" id="CHEBI:57387"/>
    </reaction>
    <physiologicalReaction direction="left-to-right" evidence="14">
        <dbReference type="Rhea" id="RHEA:40140"/>
    </physiologicalReaction>
</comment>
<gene>
    <name evidence="25" type="ORF">GCM10007977_090910</name>
</gene>
<dbReference type="Gene3D" id="3.10.129.10">
    <property type="entry name" value="Hotdog Thioesterase"/>
    <property type="match status" value="1"/>
</dbReference>
<evidence type="ECO:0000256" key="13">
    <source>
        <dbReference type="ARBA" id="ARBA00035852"/>
    </source>
</evidence>
<organism evidence="25 26">
    <name type="scientific">Dactylosporangium sucinum</name>
    <dbReference type="NCBI Taxonomy" id="1424081"/>
    <lineage>
        <taxon>Bacteria</taxon>
        <taxon>Bacillati</taxon>
        <taxon>Actinomycetota</taxon>
        <taxon>Actinomycetes</taxon>
        <taxon>Micromonosporales</taxon>
        <taxon>Micromonosporaceae</taxon>
        <taxon>Dactylosporangium</taxon>
    </lineage>
</organism>
<dbReference type="Pfam" id="PF03061">
    <property type="entry name" value="4HBT"/>
    <property type="match status" value="1"/>
</dbReference>
<evidence type="ECO:0000313" key="26">
    <source>
        <dbReference type="Proteomes" id="UP000642070"/>
    </source>
</evidence>
<comment type="catalytic activity">
    <reaction evidence="22">
        <text>dodecanoyl-CoA + H2O = dodecanoate + CoA + H(+)</text>
        <dbReference type="Rhea" id="RHEA:30135"/>
        <dbReference type="ChEBI" id="CHEBI:15377"/>
        <dbReference type="ChEBI" id="CHEBI:15378"/>
        <dbReference type="ChEBI" id="CHEBI:18262"/>
        <dbReference type="ChEBI" id="CHEBI:57287"/>
        <dbReference type="ChEBI" id="CHEBI:57375"/>
    </reaction>
    <physiologicalReaction direction="left-to-right" evidence="22">
        <dbReference type="Rhea" id="RHEA:30136"/>
    </physiologicalReaction>
</comment>
<dbReference type="Proteomes" id="UP000642070">
    <property type="component" value="Unassembled WGS sequence"/>
</dbReference>
<dbReference type="InterPro" id="IPR052365">
    <property type="entry name" value="THEM4/THEM5_acyl-CoA_thioest"/>
</dbReference>
<dbReference type="EMBL" id="BMPI01000070">
    <property type="protein sequence ID" value="GGM75152.1"/>
    <property type="molecule type" value="Genomic_DNA"/>
</dbReference>
<keyword evidence="26" id="KW-1185">Reference proteome</keyword>
<keyword evidence="5" id="KW-0963">Cytoplasm</keyword>
<comment type="subcellular location">
    <subcellularLocation>
        <location evidence="3">Cell projection</location>
        <location evidence="3">Ruffle membrane</location>
    </subcellularLocation>
    <subcellularLocation>
        <location evidence="2">Cytoplasm</location>
    </subcellularLocation>
    <subcellularLocation>
        <location evidence="1">Membrane</location>
        <topology evidence="1">Peripheral membrane protein</topology>
    </subcellularLocation>
</comment>
<evidence type="ECO:0000256" key="16">
    <source>
        <dbReference type="ARBA" id="ARBA00038848"/>
    </source>
</evidence>
<comment type="catalytic activity">
    <reaction evidence="13">
        <text>(5Z,8Z,11Z,14Z)-eicosatetraenoyl-CoA + H2O = (5Z,8Z,11Z,14Z)-eicosatetraenoate + CoA + H(+)</text>
        <dbReference type="Rhea" id="RHEA:40151"/>
        <dbReference type="ChEBI" id="CHEBI:15377"/>
        <dbReference type="ChEBI" id="CHEBI:15378"/>
        <dbReference type="ChEBI" id="CHEBI:32395"/>
        <dbReference type="ChEBI" id="CHEBI:57287"/>
        <dbReference type="ChEBI" id="CHEBI:57368"/>
    </reaction>
    <physiologicalReaction direction="left-to-right" evidence="13">
        <dbReference type="Rhea" id="RHEA:40152"/>
    </physiologicalReaction>
</comment>
<evidence type="ECO:0000313" key="25">
    <source>
        <dbReference type="EMBL" id="GGM75152.1"/>
    </source>
</evidence>
<protein>
    <recommendedName>
        <fullName evidence="17">Acyl-coenzyme A thioesterase THEM4</fullName>
        <ecNumber evidence="16">3.1.2.2</ecNumber>
    </recommendedName>
    <alternativeName>
        <fullName evidence="18">Thioesterase superfamily member 4</fullName>
    </alternativeName>
</protein>
<comment type="catalytic activity">
    <reaction evidence="23">
        <text>tetradecanoyl-CoA + H2O = tetradecanoate + CoA + H(+)</text>
        <dbReference type="Rhea" id="RHEA:40119"/>
        <dbReference type="ChEBI" id="CHEBI:15377"/>
        <dbReference type="ChEBI" id="CHEBI:15378"/>
        <dbReference type="ChEBI" id="CHEBI:30807"/>
        <dbReference type="ChEBI" id="CHEBI:57287"/>
        <dbReference type="ChEBI" id="CHEBI:57385"/>
    </reaction>
    <physiologicalReaction direction="left-to-right" evidence="23">
        <dbReference type="Rhea" id="RHEA:40120"/>
    </physiologicalReaction>
</comment>
<evidence type="ECO:0000256" key="20">
    <source>
        <dbReference type="ARBA" id="ARBA00047734"/>
    </source>
</evidence>
<comment type="catalytic activity">
    <reaction evidence="21">
        <text>decanoyl-CoA + H2O = decanoate + CoA + H(+)</text>
        <dbReference type="Rhea" id="RHEA:40059"/>
        <dbReference type="ChEBI" id="CHEBI:15377"/>
        <dbReference type="ChEBI" id="CHEBI:15378"/>
        <dbReference type="ChEBI" id="CHEBI:27689"/>
        <dbReference type="ChEBI" id="CHEBI:57287"/>
        <dbReference type="ChEBI" id="CHEBI:61430"/>
    </reaction>
    <physiologicalReaction direction="left-to-right" evidence="21">
        <dbReference type="Rhea" id="RHEA:40060"/>
    </physiologicalReaction>
</comment>
<evidence type="ECO:0000256" key="3">
    <source>
        <dbReference type="ARBA" id="ARBA00004632"/>
    </source>
</evidence>
<keyword evidence="11" id="KW-0472">Membrane</keyword>
<dbReference type="SUPFAM" id="SSF54637">
    <property type="entry name" value="Thioesterase/thiol ester dehydrase-isomerase"/>
    <property type="match status" value="1"/>
</dbReference>
<evidence type="ECO:0000256" key="18">
    <source>
        <dbReference type="ARBA" id="ARBA00043210"/>
    </source>
</evidence>
<accession>A0A917UDS3</accession>
<evidence type="ECO:0000256" key="8">
    <source>
        <dbReference type="ARBA" id="ARBA00022832"/>
    </source>
</evidence>
<comment type="caution">
    <text evidence="25">The sequence shown here is derived from an EMBL/GenBank/DDBJ whole genome shotgun (WGS) entry which is preliminary data.</text>
</comment>
<dbReference type="GO" id="GO:0016020">
    <property type="term" value="C:membrane"/>
    <property type="evidence" value="ECO:0007669"/>
    <property type="project" value="UniProtKB-SubCell"/>
</dbReference>
<evidence type="ECO:0000256" key="7">
    <source>
        <dbReference type="ARBA" id="ARBA00022801"/>
    </source>
</evidence>